<dbReference type="Proteomes" id="UP000553957">
    <property type="component" value="Unassembled WGS sequence"/>
</dbReference>
<name>A0A7Y4P1V9_9ACTN</name>
<accession>A0A7Y4P1V9</accession>
<evidence type="ECO:0000313" key="3">
    <source>
        <dbReference type="Proteomes" id="UP000534306"/>
    </source>
</evidence>
<keyword evidence="3" id="KW-1185">Reference proteome</keyword>
<dbReference type="Proteomes" id="UP000534306">
    <property type="component" value="Unassembled WGS sequence"/>
</dbReference>
<dbReference type="AlphaFoldDB" id="A0A7Y4P1V9"/>
<reference evidence="2 3" key="1">
    <citation type="submission" date="2020-05" db="EMBL/GenBank/DDBJ databases">
        <title>Genome sequence of Kribbella sandramycini ATCC 39419.</title>
        <authorList>
            <person name="Maclea K.S."/>
            <person name="Fair J.L."/>
        </authorList>
    </citation>
    <scope>NUCLEOTIDE SEQUENCE [LARGE SCALE GENOMIC DNA]</scope>
    <source>
        <strain evidence="2 3">ATCC 39419</strain>
    </source>
</reference>
<gene>
    <name evidence="1" type="ORF">HNR71_007139</name>
    <name evidence="2" type="ORF">HPO96_28280</name>
</gene>
<protein>
    <submittedName>
        <fullName evidence="2">Uncharacterized protein</fullName>
    </submittedName>
</protein>
<comment type="caution">
    <text evidence="2">The sequence shown here is derived from an EMBL/GenBank/DDBJ whole genome shotgun (WGS) entry which is preliminary data.</text>
</comment>
<reference evidence="1 4" key="2">
    <citation type="submission" date="2020-08" db="EMBL/GenBank/DDBJ databases">
        <title>Sequencing the genomes of 1000 actinobacteria strains.</title>
        <authorList>
            <person name="Klenk H.-P."/>
        </authorList>
    </citation>
    <scope>NUCLEOTIDE SEQUENCE [LARGE SCALE GENOMIC DNA]</scope>
    <source>
        <strain evidence="1 4">DSM 15626</strain>
    </source>
</reference>
<organism evidence="2 3">
    <name type="scientific">Kribbella sandramycini</name>
    <dbReference type="NCBI Taxonomy" id="60450"/>
    <lineage>
        <taxon>Bacteria</taxon>
        <taxon>Bacillati</taxon>
        <taxon>Actinomycetota</taxon>
        <taxon>Actinomycetes</taxon>
        <taxon>Propionibacteriales</taxon>
        <taxon>Kribbellaceae</taxon>
        <taxon>Kribbella</taxon>
    </lineage>
</organism>
<evidence type="ECO:0000313" key="2">
    <source>
        <dbReference type="EMBL" id="NOL44151.1"/>
    </source>
</evidence>
<sequence length="56" mass="6286">MTAALANYLARRHRLVGEPLNPPWELEMDWGPRQRVVKRARELAACRGNASTLSGV</sequence>
<dbReference type="EMBL" id="JABJRC010000008">
    <property type="protein sequence ID" value="NOL44151.1"/>
    <property type="molecule type" value="Genomic_DNA"/>
</dbReference>
<dbReference type="RefSeq" id="WP_171677406.1">
    <property type="nucleotide sequence ID" value="NZ_BAAAGT010000016.1"/>
</dbReference>
<evidence type="ECO:0000313" key="1">
    <source>
        <dbReference type="EMBL" id="MBB6571502.1"/>
    </source>
</evidence>
<dbReference type="EMBL" id="JACHKF010000001">
    <property type="protein sequence ID" value="MBB6571502.1"/>
    <property type="molecule type" value="Genomic_DNA"/>
</dbReference>
<proteinExistence type="predicted"/>
<evidence type="ECO:0000313" key="4">
    <source>
        <dbReference type="Proteomes" id="UP000553957"/>
    </source>
</evidence>